<dbReference type="SMART" id="SM00052">
    <property type="entry name" value="EAL"/>
    <property type="match status" value="1"/>
</dbReference>
<dbReference type="CDD" id="cd01949">
    <property type="entry name" value="GGDEF"/>
    <property type="match status" value="1"/>
</dbReference>
<dbReference type="InterPro" id="IPR052155">
    <property type="entry name" value="Biofilm_reg_signaling"/>
</dbReference>
<dbReference type="SUPFAM" id="SSF55785">
    <property type="entry name" value="PYP-like sensor domain (PAS domain)"/>
    <property type="match status" value="1"/>
</dbReference>
<dbReference type="SUPFAM" id="SSF141868">
    <property type="entry name" value="EAL domain-like"/>
    <property type="match status" value="1"/>
</dbReference>
<dbReference type="Gene3D" id="3.30.70.270">
    <property type="match status" value="1"/>
</dbReference>
<evidence type="ECO:0000313" key="6">
    <source>
        <dbReference type="EMBL" id="OGI45563.1"/>
    </source>
</evidence>
<keyword evidence="1" id="KW-1133">Transmembrane helix</keyword>
<dbReference type="InterPro" id="IPR013655">
    <property type="entry name" value="PAS_fold_3"/>
</dbReference>
<dbReference type="Pfam" id="PF00563">
    <property type="entry name" value="EAL"/>
    <property type="match status" value="1"/>
</dbReference>
<dbReference type="InterPro" id="IPR035965">
    <property type="entry name" value="PAS-like_dom_sf"/>
</dbReference>
<dbReference type="InterPro" id="IPR043128">
    <property type="entry name" value="Rev_trsase/Diguanyl_cyclase"/>
</dbReference>
<proteinExistence type="predicted"/>
<dbReference type="CDD" id="cd01948">
    <property type="entry name" value="EAL"/>
    <property type="match status" value="1"/>
</dbReference>
<keyword evidence="1" id="KW-0812">Transmembrane</keyword>
<evidence type="ECO:0000259" key="4">
    <source>
        <dbReference type="PROSITE" id="PS50883"/>
    </source>
</evidence>
<dbReference type="Gene3D" id="3.20.20.450">
    <property type="entry name" value="EAL domain"/>
    <property type="match status" value="1"/>
</dbReference>
<dbReference type="STRING" id="1817760.A2151_05010"/>
<organism evidence="6 7">
    <name type="scientific">Candidatus Muproteobacteria bacterium RBG_16_65_34</name>
    <dbReference type="NCBI Taxonomy" id="1817760"/>
    <lineage>
        <taxon>Bacteria</taxon>
        <taxon>Pseudomonadati</taxon>
        <taxon>Pseudomonadota</taxon>
        <taxon>Candidatus Muproteobacteria</taxon>
    </lineage>
</organism>
<feature type="domain" description="PAS" evidence="2">
    <location>
        <begin position="326"/>
        <end position="399"/>
    </location>
</feature>
<dbReference type="Pfam" id="PF00990">
    <property type="entry name" value="GGDEF"/>
    <property type="match status" value="1"/>
</dbReference>
<dbReference type="PROSITE" id="PS50887">
    <property type="entry name" value="GGDEF"/>
    <property type="match status" value="1"/>
</dbReference>
<dbReference type="InterPro" id="IPR000160">
    <property type="entry name" value="GGDEF_dom"/>
</dbReference>
<dbReference type="Pfam" id="PF08447">
    <property type="entry name" value="PAS_3"/>
    <property type="match status" value="1"/>
</dbReference>
<dbReference type="PANTHER" id="PTHR44757">
    <property type="entry name" value="DIGUANYLATE CYCLASE DGCP"/>
    <property type="match status" value="1"/>
</dbReference>
<evidence type="ECO:0000259" key="5">
    <source>
        <dbReference type="PROSITE" id="PS50887"/>
    </source>
</evidence>
<dbReference type="InterPro" id="IPR000700">
    <property type="entry name" value="PAS-assoc_C"/>
</dbReference>
<name>A0A1F6TKA0_9PROT</name>
<dbReference type="PANTHER" id="PTHR44757:SF2">
    <property type="entry name" value="BIOFILM ARCHITECTURE MAINTENANCE PROTEIN MBAA"/>
    <property type="match status" value="1"/>
</dbReference>
<dbReference type="InterPro" id="IPR001633">
    <property type="entry name" value="EAL_dom"/>
</dbReference>
<protein>
    <recommendedName>
        <fullName evidence="8">Diguanylate cyclase</fullName>
    </recommendedName>
</protein>
<evidence type="ECO:0008006" key="8">
    <source>
        <dbReference type="Google" id="ProtNLM"/>
    </source>
</evidence>
<evidence type="ECO:0000256" key="1">
    <source>
        <dbReference type="SAM" id="Phobius"/>
    </source>
</evidence>
<sequence>MLGALLGATIAAAGVAPAAERPPALRIVVAASLVETGLLDDLAREFEARHPGVPIEIRSHGALAVLEEARRGHADLIVTHHPPSEKMFVAEGYGLLHTEILYDQFALFGPAKDQLGLARQGDFAKVIRTLAEKEVSFLAPAPQSGTYKKLMELFDLAGVTPGWIGFENTGTSAAATLQQAAQFGAYTLLDMGNYLANRDTVGQQIVPLFRDHPALRNTYSAIVVSAARVPGAQQEQAELFLDYLVSEEAQALIGRYGDRKFGVPLFTPVAHLDEGLKARRAAADLGRKMRIIYALVLFAAALAAAGGAATVQMRRARRAEGARRVSEERFALAVGGTHDGIWDWDIRAGTAYFSPRWKELLGYRADEPLEDSIETWRSRIHPDDRERVLALLDDYLKGHGEQFAVEHRMLAKDGDAVWAQMRGKALWAPAPEGAGTRVALRMSGSMTDITERKLQEAALARMALHDVLTGLPNRTLLYERLNQAIMSARRDNGPVAVAMLDLENFTKINEAFGHPSGDLILQQVAARLAHDRPETHTVARSGGDSFFLILPDKGALLLPRLAHDIARALEPPFELGGQSVPIQASLGFAFFPEHGEDPVILVQHAEMALYRARQQSSGYAVYDLDPGQGSQRYSAFDAELRQAVERDELLLHYQPIMNLRTGFVSGVEALVRWRHPQHGLLGPEAFIPRAEHMGLVGIPALWVLEQTASRVAAWRRQGRPLTAAVNLSAGSLHDRRLPERIAALLDKTGIPPESLELEITESAVTSDPARAAEILGRLHAMKLTLVIDDFGAGYASLSCLKQLPVDKIKLDRLFVANMMRDDGDAEIVRATVLLARRLGLKVMAEGVESEEMLKALALLGCDQAQGPCICQPLAEGELLRWLANAGWEDTDARQGATS</sequence>
<dbReference type="SMART" id="SM00267">
    <property type="entry name" value="GGDEF"/>
    <property type="match status" value="1"/>
</dbReference>
<dbReference type="PROSITE" id="PS50113">
    <property type="entry name" value="PAC"/>
    <property type="match status" value="1"/>
</dbReference>
<evidence type="ECO:0000313" key="7">
    <source>
        <dbReference type="Proteomes" id="UP000178885"/>
    </source>
</evidence>
<reference evidence="6 7" key="1">
    <citation type="journal article" date="2016" name="Nat. Commun.">
        <title>Thousands of microbial genomes shed light on interconnected biogeochemical processes in an aquifer system.</title>
        <authorList>
            <person name="Anantharaman K."/>
            <person name="Brown C.T."/>
            <person name="Hug L.A."/>
            <person name="Sharon I."/>
            <person name="Castelle C.J."/>
            <person name="Probst A.J."/>
            <person name="Thomas B.C."/>
            <person name="Singh A."/>
            <person name="Wilkins M.J."/>
            <person name="Karaoz U."/>
            <person name="Brodie E.L."/>
            <person name="Williams K.H."/>
            <person name="Hubbard S.S."/>
            <person name="Banfield J.F."/>
        </authorList>
    </citation>
    <scope>NUCLEOTIDE SEQUENCE [LARGE SCALE GENOMIC DNA]</scope>
</reference>
<dbReference type="InterPro" id="IPR024370">
    <property type="entry name" value="PBP_domain"/>
</dbReference>
<evidence type="ECO:0000259" key="2">
    <source>
        <dbReference type="PROSITE" id="PS50112"/>
    </source>
</evidence>
<dbReference type="SMART" id="SM00091">
    <property type="entry name" value="PAS"/>
    <property type="match status" value="1"/>
</dbReference>
<comment type="caution">
    <text evidence="6">The sequence shown here is derived from an EMBL/GenBank/DDBJ whole genome shotgun (WGS) entry which is preliminary data.</text>
</comment>
<dbReference type="PROSITE" id="PS50112">
    <property type="entry name" value="PAS"/>
    <property type="match status" value="1"/>
</dbReference>
<feature type="domain" description="EAL" evidence="4">
    <location>
        <begin position="633"/>
        <end position="886"/>
    </location>
</feature>
<feature type="transmembrane region" description="Helical" evidence="1">
    <location>
        <begin position="291"/>
        <end position="311"/>
    </location>
</feature>
<dbReference type="AlphaFoldDB" id="A0A1F6TKA0"/>
<dbReference type="Gene3D" id="3.40.190.10">
    <property type="entry name" value="Periplasmic binding protein-like II"/>
    <property type="match status" value="2"/>
</dbReference>
<feature type="domain" description="GGDEF" evidence="5">
    <location>
        <begin position="493"/>
        <end position="624"/>
    </location>
</feature>
<dbReference type="Pfam" id="PF12849">
    <property type="entry name" value="PBP_like_2"/>
    <property type="match status" value="1"/>
</dbReference>
<accession>A0A1F6TKA0</accession>
<dbReference type="NCBIfam" id="TIGR00229">
    <property type="entry name" value="sensory_box"/>
    <property type="match status" value="1"/>
</dbReference>
<dbReference type="CDD" id="cd00130">
    <property type="entry name" value="PAS"/>
    <property type="match status" value="1"/>
</dbReference>
<dbReference type="SUPFAM" id="SSF55073">
    <property type="entry name" value="Nucleotide cyclase"/>
    <property type="match status" value="1"/>
</dbReference>
<dbReference type="Gene3D" id="3.30.450.20">
    <property type="entry name" value="PAS domain"/>
    <property type="match status" value="1"/>
</dbReference>
<dbReference type="SUPFAM" id="SSF53850">
    <property type="entry name" value="Periplasmic binding protein-like II"/>
    <property type="match status" value="1"/>
</dbReference>
<dbReference type="CDD" id="cd05466">
    <property type="entry name" value="PBP2_LTTR_substrate"/>
    <property type="match status" value="1"/>
</dbReference>
<keyword evidence="1" id="KW-0472">Membrane</keyword>
<dbReference type="NCBIfam" id="TIGR00254">
    <property type="entry name" value="GGDEF"/>
    <property type="match status" value="1"/>
</dbReference>
<dbReference type="InterPro" id="IPR035919">
    <property type="entry name" value="EAL_sf"/>
</dbReference>
<dbReference type="InterPro" id="IPR029787">
    <property type="entry name" value="Nucleotide_cyclase"/>
</dbReference>
<dbReference type="InterPro" id="IPR000014">
    <property type="entry name" value="PAS"/>
</dbReference>
<feature type="domain" description="PAC" evidence="3">
    <location>
        <begin position="403"/>
        <end position="461"/>
    </location>
</feature>
<evidence type="ECO:0000259" key="3">
    <source>
        <dbReference type="PROSITE" id="PS50113"/>
    </source>
</evidence>
<gene>
    <name evidence="6" type="ORF">A2151_05010</name>
</gene>
<dbReference type="PROSITE" id="PS50883">
    <property type="entry name" value="EAL"/>
    <property type="match status" value="1"/>
</dbReference>
<dbReference type="Proteomes" id="UP000178885">
    <property type="component" value="Unassembled WGS sequence"/>
</dbReference>
<dbReference type="EMBL" id="MFSU01000102">
    <property type="protein sequence ID" value="OGI45563.1"/>
    <property type="molecule type" value="Genomic_DNA"/>
</dbReference>